<dbReference type="GO" id="GO:0006633">
    <property type="term" value="P:fatty acid biosynthetic process"/>
    <property type="evidence" value="ECO:0007669"/>
    <property type="project" value="UniProtKB-KW"/>
</dbReference>
<feature type="non-terminal residue" evidence="11">
    <location>
        <position position="99"/>
    </location>
</feature>
<dbReference type="EMBL" id="DS985248">
    <property type="protein sequence ID" value="EDV22844.1"/>
    <property type="molecule type" value="Genomic_DNA"/>
</dbReference>
<keyword evidence="6" id="KW-1133">Transmembrane helix</keyword>
<organism evidence="11 12">
    <name type="scientific">Trichoplax adhaerens</name>
    <name type="common">Trichoplax reptans</name>
    <dbReference type="NCBI Taxonomy" id="10228"/>
    <lineage>
        <taxon>Eukaryota</taxon>
        <taxon>Metazoa</taxon>
        <taxon>Placozoa</taxon>
        <taxon>Uniplacotomia</taxon>
        <taxon>Trichoplacea</taxon>
        <taxon>Trichoplacidae</taxon>
        <taxon>Trichoplax</taxon>
    </lineage>
</organism>
<accession>B3S2T2</accession>
<evidence type="ECO:0000256" key="10">
    <source>
        <dbReference type="RuleBase" id="RU361115"/>
    </source>
</evidence>
<comment type="subcellular location">
    <subcellularLocation>
        <location evidence="1">Membrane</location>
        <topology evidence="1">Multi-pass membrane protein</topology>
    </subcellularLocation>
</comment>
<protein>
    <recommendedName>
        <fullName evidence="10">Elongation of very long chain fatty acids protein</fullName>
        <ecNumber evidence="10">2.3.1.199</ecNumber>
    </recommendedName>
    <alternativeName>
        <fullName evidence="10">Very-long-chain 3-oxoacyl-CoA synthase</fullName>
    </alternativeName>
</protein>
<dbReference type="OrthoDB" id="434092at2759"/>
<evidence type="ECO:0000256" key="7">
    <source>
        <dbReference type="ARBA" id="ARBA00023098"/>
    </source>
</evidence>
<dbReference type="HOGENOM" id="CLU_2326762_0_0_1"/>
<dbReference type="GO" id="GO:0009922">
    <property type="term" value="F:fatty acid elongase activity"/>
    <property type="evidence" value="ECO:0007669"/>
    <property type="project" value="UniProtKB-EC"/>
</dbReference>
<reference evidence="11 12" key="1">
    <citation type="journal article" date="2008" name="Nature">
        <title>The Trichoplax genome and the nature of placozoans.</title>
        <authorList>
            <person name="Srivastava M."/>
            <person name="Begovic E."/>
            <person name="Chapman J."/>
            <person name="Putnam N.H."/>
            <person name="Hellsten U."/>
            <person name="Kawashima T."/>
            <person name="Kuo A."/>
            <person name="Mitros T."/>
            <person name="Salamov A."/>
            <person name="Carpenter M.L."/>
            <person name="Signorovitch A.Y."/>
            <person name="Moreno M.A."/>
            <person name="Kamm K."/>
            <person name="Grimwood J."/>
            <person name="Schmutz J."/>
            <person name="Shapiro H."/>
            <person name="Grigoriev I.V."/>
            <person name="Buss L.W."/>
            <person name="Schierwater B."/>
            <person name="Dellaporta S.L."/>
            <person name="Rokhsar D.S."/>
        </authorList>
    </citation>
    <scope>NUCLEOTIDE SEQUENCE [LARGE SCALE GENOMIC DNA]</scope>
    <source>
        <strain evidence="11 12">Grell-BS-1999</strain>
    </source>
</reference>
<keyword evidence="5 10" id="KW-0276">Fatty acid metabolism</keyword>
<dbReference type="PANTHER" id="PTHR11157">
    <property type="entry name" value="FATTY ACID ACYL TRANSFERASE-RELATED"/>
    <property type="match status" value="1"/>
</dbReference>
<dbReference type="GeneID" id="6755754"/>
<dbReference type="PANTHER" id="PTHR11157:SF126">
    <property type="entry name" value="ELONGATION OF VERY LONG CHAIN FATTY ACIDS PROTEIN"/>
    <property type="match status" value="1"/>
</dbReference>
<evidence type="ECO:0000256" key="2">
    <source>
        <dbReference type="ARBA" id="ARBA00022516"/>
    </source>
</evidence>
<name>B3S2T2_TRIAD</name>
<dbReference type="GO" id="GO:0016020">
    <property type="term" value="C:membrane"/>
    <property type="evidence" value="ECO:0007669"/>
    <property type="project" value="UniProtKB-SubCell"/>
</dbReference>
<comment type="catalytic activity">
    <reaction evidence="10">
        <text>a very-long-chain acyl-CoA + malonyl-CoA + H(+) = a very-long-chain 3-oxoacyl-CoA + CO2 + CoA</text>
        <dbReference type="Rhea" id="RHEA:32727"/>
        <dbReference type="ChEBI" id="CHEBI:15378"/>
        <dbReference type="ChEBI" id="CHEBI:16526"/>
        <dbReference type="ChEBI" id="CHEBI:57287"/>
        <dbReference type="ChEBI" id="CHEBI:57384"/>
        <dbReference type="ChEBI" id="CHEBI:90725"/>
        <dbReference type="ChEBI" id="CHEBI:90736"/>
        <dbReference type="EC" id="2.3.1.199"/>
    </reaction>
</comment>
<evidence type="ECO:0000256" key="4">
    <source>
        <dbReference type="ARBA" id="ARBA00022692"/>
    </source>
</evidence>
<keyword evidence="12" id="KW-1185">Reference proteome</keyword>
<dbReference type="InterPro" id="IPR002076">
    <property type="entry name" value="ELO_fam"/>
</dbReference>
<dbReference type="Proteomes" id="UP000009022">
    <property type="component" value="Unassembled WGS sequence"/>
</dbReference>
<dbReference type="RefSeq" id="XP_002114710.1">
    <property type="nucleotide sequence ID" value="XM_002114674.1"/>
</dbReference>
<gene>
    <name evidence="11" type="ORF">TRIADDRAFT_17418</name>
</gene>
<dbReference type="EC" id="2.3.1.199" evidence="10"/>
<proteinExistence type="inferred from homology"/>
<keyword evidence="2 10" id="KW-0444">Lipid biosynthesis</keyword>
<evidence type="ECO:0000313" key="11">
    <source>
        <dbReference type="EMBL" id="EDV22844.1"/>
    </source>
</evidence>
<keyword evidence="4" id="KW-0812">Transmembrane</keyword>
<evidence type="ECO:0000256" key="8">
    <source>
        <dbReference type="ARBA" id="ARBA00023136"/>
    </source>
</evidence>
<comment type="similarity">
    <text evidence="10">Belongs to the ELO family.</text>
</comment>
<sequence length="99" mass="11819">FYLSKYIEYMDTLFLILAQKSEIDVKWVLHVYHHFVTPSISWSAWHYPVSSSWLGPFSNSFVHVIMYAYYATAIVDHRIRKWASWVTVIQLIQFTVVLM</sequence>
<dbReference type="InParanoid" id="B3S2T2"/>
<evidence type="ECO:0000256" key="5">
    <source>
        <dbReference type="ARBA" id="ARBA00022832"/>
    </source>
</evidence>
<feature type="non-terminal residue" evidence="11">
    <location>
        <position position="1"/>
    </location>
</feature>
<keyword evidence="9 10" id="KW-0275">Fatty acid biosynthesis</keyword>
<evidence type="ECO:0000256" key="1">
    <source>
        <dbReference type="ARBA" id="ARBA00004141"/>
    </source>
</evidence>
<dbReference type="KEGG" id="tad:TRIADDRAFT_17418"/>
<evidence type="ECO:0000256" key="6">
    <source>
        <dbReference type="ARBA" id="ARBA00022989"/>
    </source>
</evidence>
<evidence type="ECO:0000256" key="3">
    <source>
        <dbReference type="ARBA" id="ARBA00022679"/>
    </source>
</evidence>
<dbReference type="Pfam" id="PF01151">
    <property type="entry name" value="ELO"/>
    <property type="match status" value="1"/>
</dbReference>
<dbReference type="AlphaFoldDB" id="B3S2T2"/>
<keyword evidence="7 10" id="KW-0443">Lipid metabolism</keyword>
<dbReference type="PhylomeDB" id="B3S2T2"/>
<evidence type="ECO:0000256" key="9">
    <source>
        <dbReference type="ARBA" id="ARBA00023160"/>
    </source>
</evidence>
<evidence type="ECO:0000313" key="12">
    <source>
        <dbReference type="Proteomes" id="UP000009022"/>
    </source>
</evidence>
<keyword evidence="3 10" id="KW-0808">Transferase</keyword>
<dbReference type="CTD" id="6755754"/>
<dbReference type="eggNOG" id="KOG3071">
    <property type="taxonomic scope" value="Eukaryota"/>
</dbReference>
<keyword evidence="8" id="KW-0472">Membrane</keyword>